<keyword evidence="2 5" id="KW-0812">Transmembrane</keyword>
<gene>
    <name evidence="7" type="ORF">FNV43_RR15586</name>
</gene>
<dbReference type="OrthoDB" id="1889094at2759"/>
<dbReference type="PANTHER" id="PTHR31415:SF109">
    <property type="entry name" value="NDR1_HIN1-LIKE PROTEIN 10"/>
    <property type="match status" value="1"/>
</dbReference>
<dbReference type="Pfam" id="PF03168">
    <property type="entry name" value="LEA_2"/>
    <property type="match status" value="1"/>
</dbReference>
<dbReference type="Proteomes" id="UP000796880">
    <property type="component" value="Unassembled WGS sequence"/>
</dbReference>
<dbReference type="PANTHER" id="PTHR31415">
    <property type="entry name" value="OS05G0367900 PROTEIN"/>
    <property type="match status" value="1"/>
</dbReference>
<keyword evidence="8" id="KW-1185">Reference proteome</keyword>
<evidence type="ECO:0000256" key="5">
    <source>
        <dbReference type="SAM" id="Phobius"/>
    </source>
</evidence>
<evidence type="ECO:0000313" key="7">
    <source>
        <dbReference type="EMBL" id="KAF3441671.1"/>
    </source>
</evidence>
<sequence>MARRNRCWPFNFMCCFCVFYNSILIFIISVFIFYLIFVPQELKFTVTDASLTRFDYNSTASNTLFYNMALNITIRNPNKKVGVYFNRIQALPQYEKKRFSLVTLTNSTPFYQGHKNTTIVNAIIEGQQVILFKKKEVDKYIAEKNVGVYSIEVKLALRVKARYGKFKSRYYKPQKITYQFYLYLLLSHRVNNNVQQNLPWQEGPAATHAA</sequence>
<dbReference type="GO" id="GO:0098542">
    <property type="term" value="P:defense response to other organism"/>
    <property type="evidence" value="ECO:0007669"/>
    <property type="project" value="InterPro"/>
</dbReference>
<protein>
    <recommendedName>
        <fullName evidence="6">Late embryogenesis abundant protein LEA-2 subgroup domain-containing protein</fullName>
    </recommendedName>
</protein>
<keyword evidence="4 5" id="KW-0472">Membrane</keyword>
<dbReference type="InterPro" id="IPR004864">
    <property type="entry name" value="LEA_2"/>
</dbReference>
<dbReference type="InterPro" id="IPR044839">
    <property type="entry name" value="NDR1-like"/>
</dbReference>
<dbReference type="GO" id="GO:0005886">
    <property type="term" value="C:plasma membrane"/>
    <property type="evidence" value="ECO:0007669"/>
    <property type="project" value="TreeGrafter"/>
</dbReference>
<evidence type="ECO:0000256" key="2">
    <source>
        <dbReference type="ARBA" id="ARBA00022692"/>
    </source>
</evidence>
<keyword evidence="3 5" id="KW-1133">Transmembrane helix</keyword>
<reference evidence="7" key="1">
    <citation type="submission" date="2020-03" db="EMBL/GenBank/DDBJ databases">
        <title>A high-quality chromosome-level genome assembly of a woody plant with both climbing and erect habits, Rhamnella rubrinervis.</title>
        <authorList>
            <person name="Lu Z."/>
            <person name="Yang Y."/>
            <person name="Zhu X."/>
            <person name="Sun Y."/>
        </authorList>
    </citation>
    <scope>NUCLEOTIDE SEQUENCE</scope>
    <source>
        <strain evidence="7">BYM</strain>
        <tissue evidence="7">Leaf</tissue>
    </source>
</reference>
<dbReference type="AlphaFoldDB" id="A0A8K0GX98"/>
<organism evidence="7 8">
    <name type="scientific">Rhamnella rubrinervis</name>
    <dbReference type="NCBI Taxonomy" id="2594499"/>
    <lineage>
        <taxon>Eukaryota</taxon>
        <taxon>Viridiplantae</taxon>
        <taxon>Streptophyta</taxon>
        <taxon>Embryophyta</taxon>
        <taxon>Tracheophyta</taxon>
        <taxon>Spermatophyta</taxon>
        <taxon>Magnoliopsida</taxon>
        <taxon>eudicotyledons</taxon>
        <taxon>Gunneridae</taxon>
        <taxon>Pentapetalae</taxon>
        <taxon>rosids</taxon>
        <taxon>fabids</taxon>
        <taxon>Rosales</taxon>
        <taxon>Rhamnaceae</taxon>
        <taxon>rhamnoid group</taxon>
        <taxon>Rhamneae</taxon>
        <taxon>Rhamnella</taxon>
    </lineage>
</organism>
<accession>A0A8K0GX98</accession>
<comment type="caution">
    <text evidence="7">The sequence shown here is derived from an EMBL/GenBank/DDBJ whole genome shotgun (WGS) entry which is preliminary data.</text>
</comment>
<feature type="transmembrane region" description="Helical" evidence="5">
    <location>
        <begin position="12"/>
        <end position="37"/>
    </location>
</feature>
<evidence type="ECO:0000256" key="4">
    <source>
        <dbReference type="ARBA" id="ARBA00023136"/>
    </source>
</evidence>
<dbReference type="GO" id="GO:0009506">
    <property type="term" value="C:plasmodesma"/>
    <property type="evidence" value="ECO:0007669"/>
    <property type="project" value="TreeGrafter"/>
</dbReference>
<evidence type="ECO:0000256" key="3">
    <source>
        <dbReference type="ARBA" id="ARBA00022989"/>
    </source>
</evidence>
<name>A0A8K0GX98_9ROSA</name>
<evidence type="ECO:0000313" key="8">
    <source>
        <dbReference type="Proteomes" id="UP000796880"/>
    </source>
</evidence>
<comment type="subcellular location">
    <subcellularLocation>
        <location evidence="1">Membrane</location>
        <topology evidence="1">Single-pass membrane protein</topology>
    </subcellularLocation>
</comment>
<dbReference type="EMBL" id="VOIH02000007">
    <property type="protein sequence ID" value="KAF3441671.1"/>
    <property type="molecule type" value="Genomic_DNA"/>
</dbReference>
<proteinExistence type="predicted"/>
<feature type="domain" description="Late embryogenesis abundant protein LEA-2 subgroup" evidence="6">
    <location>
        <begin position="72"/>
        <end position="165"/>
    </location>
</feature>
<evidence type="ECO:0000256" key="1">
    <source>
        <dbReference type="ARBA" id="ARBA00004167"/>
    </source>
</evidence>
<evidence type="ECO:0000259" key="6">
    <source>
        <dbReference type="Pfam" id="PF03168"/>
    </source>
</evidence>